<keyword evidence="1" id="KW-0472">Membrane</keyword>
<dbReference type="AlphaFoldDB" id="A0A7W7GQ54"/>
<evidence type="ECO:0000256" key="1">
    <source>
        <dbReference type="SAM" id="Phobius"/>
    </source>
</evidence>
<gene>
    <name evidence="2" type="ORF">HDA30_001766</name>
</gene>
<dbReference type="Proteomes" id="UP000540191">
    <property type="component" value="Unassembled WGS sequence"/>
</dbReference>
<dbReference type="EMBL" id="JACHNA010000001">
    <property type="protein sequence ID" value="MBB4736258.1"/>
    <property type="molecule type" value="Genomic_DNA"/>
</dbReference>
<name>A0A7W7GQ54_9MICC</name>
<protein>
    <submittedName>
        <fullName evidence="2">Uncharacterized protein</fullName>
    </submittedName>
</protein>
<dbReference type="RefSeq" id="WP_158496886.1">
    <property type="nucleotide sequence ID" value="NZ_JACHNA010000001.1"/>
</dbReference>
<evidence type="ECO:0000313" key="2">
    <source>
        <dbReference type="EMBL" id="MBB4736258.1"/>
    </source>
</evidence>
<evidence type="ECO:0000313" key="3">
    <source>
        <dbReference type="Proteomes" id="UP000540191"/>
    </source>
</evidence>
<keyword evidence="1" id="KW-0812">Transmembrane</keyword>
<feature type="transmembrane region" description="Helical" evidence="1">
    <location>
        <begin position="123"/>
        <end position="148"/>
    </location>
</feature>
<reference evidence="2 3" key="1">
    <citation type="submission" date="2020-08" db="EMBL/GenBank/DDBJ databases">
        <title>Sequencing the genomes of 1000 actinobacteria strains.</title>
        <authorList>
            <person name="Klenk H.-P."/>
        </authorList>
    </citation>
    <scope>NUCLEOTIDE SEQUENCE [LARGE SCALE GENOMIC DNA]</scope>
    <source>
        <strain evidence="2 3">DSM 23974</strain>
    </source>
</reference>
<feature type="transmembrane region" description="Helical" evidence="1">
    <location>
        <begin position="79"/>
        <end position="111"/>
    </location>
</feature>
<organism evidence="2 3">
    <name type="scientific">Micrococcus cohnii</name>
    <dbReference type="NCBI Taxonomy" id="993416"/>
    <lineage>
        <taxon>Bacteria</taxon>
        <taxon>Bacillati</taxon>
        <taxon>Actinomycetota</taxon>
        <taxon>Actinomycetes</taxon>
        <taxon>Micrococcales</taxon>
        <taxon>Micrococcaceae</taxon>
        <taxon>Micrococcus</taxon>
    </lineage>
</organism>
<keyword evidence="1" id="KW-1133">Transmembrane helix</keyword>
<sequence>MTVGMAGREDLALVERRVPALVAEDVSPRALPSASPVVDAGWEKNTSTGRPPAFVSDAESVPGPASVCFGPTGEVVVEVVLLAVVFVAVVLVPVVAAVGDVVVVVAALFFVPVVRDPRDPRALVVAFEVLAVPFFAVPAVFFVALGAAS</sequence>
<keyword evidence="3" id="KW-1185">Reference proteome</keyword>
<accession>A0A7W7GQ54</accession>
<comment type="caution">
    <text evidence="2">The sequence shown here is derived from an EMBL/GenBank/DDBJ whole genome shotgun (WGS) entry which is preliminary data.</text>
</comment>
<proteinExistence type="predicted"/>